<organism evidence="2 3">
    <name type="scientific">Niveibacterium umoris</name>
    <dbReference type="NCBI Taxonomy" id="1193620"/>
    <lineage>
        <taxon>Bacteria</taxon>
        <taxon>Pseudomonadati</taxon>
        <taxon>Pseudomonadota</taxon>
        <taxon>Betaproteobacteria</taxon>
        <taxon>Rhodocyclales</taxon>
        <taxon>Rhodocyclaceae</taxon>
        <taxon>Niveibacterium</taxon>
    </lineage>
</organism>
<evidence type="ECO:0000313" key="3">
    <source>
        <dbReference type="Proteomes" id="UP000561045"/>
    </source>
</evidence>
<dbReference type="Pfam" id="PF10108">
    <property type="entry name" value="DNA_pol_B_exo2"/>
    <property type="match status" value="1"/>
</dbReference>
<comment type="caution">
    <text evidence="2">The sequence shown here is derived from an EMBL/GenBank/DDBJ whole genome shotgun (WGS) entry which is preliminary data.</text>
</comment>
<accession>A0A840BFM3</accession>
<dbReference type="InterPro" id="IPR012337">
    <property type="entry name" value="RNaseH-like_sf"/>
</dbReference>
<gene>
    <name evidence="2" type="ORF">GGR36_001293</name>
</gene>
<dbReference type="GO" id="GO:0004527">
    <property type="term" value="F:exonuclease activity"/>
    <property type="evidence" value="ECO:0007669"/>
    <property type="project" value="UniProtKB-KW"/>
</dbReference>
<reference evidence="2 3" key="1">
    <citation type="submission" date="2020-08" db="EMBL/GenBank/DDBJ databases">
        <title>Genomic Encyclopedia of Type Strains, Phase IV (KMG-IV): sequencing the most valuable type-strain genomes for metagenomic binning, comparative biology and taxonomic classification.</title>
        <authorList>
            <person name="Goeker M."/>
        </authorList>
    </citation>
    <scope>NUCLEOTIDE SEQUENCE [LARGE SCALE GENOMIC DNA]</scope>
    <source>
        <strain evidence="2 3">DSM 106739</strain>
    </source>
</reference>
<sequence length="254" mass="27528">MTGILVFDLVAVPDIAGLRHVYELDPALTDHEVAEYAQQKQRAVSGDDTLPSHLRRIVEISCVWLGDGTAELISLAEADGSEGRLVQRFFDLVNARQPLLVAWDALAGALPVLRYRALLARARFPVFHDLASIARRVGFAERELASGALLPCVDLGQMMAGGNDASRSTLDHLLKLTVSSDSAVVPDLALQLAWAGGDLAKIRVTNERRAVGAFALFLRLQHARGLMSESALASGEDLVRTIFPDDNCYARSQS</sequence>
<dbReference type="RefSeq" id="WP_183633248.1">
    <property type="nucleotide sequence ID" value="NZ_BAABLE010000011.1"/>
</dbReference>
<dbReference type="AlphaFoldDB" id="A0A840BFM3"/>
<feature type="domain" description="Predicted 3'-5' exonuclease PolB-like" evidence="1">
    <location>
        <begin position="49"/>
        <end position="243"/>
    </location>
</feature>
<keyword evidence="2" id="KW-0269">Exonuclease</keyword>
<dbReference type="InterPro" id="IPR019288">
    <property type="entry name" value="3'-5'_exonuclease_PolB-like"/>
</dbReference>
<keyword evidence="2" id="KW-0378">Hydrolase</keyword>
<dbReference type="Proteomes" id="UP000561045">
    <property type="component" value="Unassembled WGS sequence"/>
</dbReference>
<keyword evidence="3" id="KW-1185">Reference proteome</keyword>
<evidence type="ECO:0000259" key="1">
    <source>
        <dbReference type="Pfam" id="PF10108"/>
    </source>
</evidence>
<name>A0A840BFM3_9RHOO</name>
<protein>
    <submittedName>
        <fullName evidence="2">Putative PolB exonuclease-like 3'-5' exonuclease</fullName>
    </submittedName>
</protein>
<proteinExistence type="predicted"/>
<evidence type="ECO:0000313" key="2">
    <source>
        <dbReference type="EMBL" id="MBB4011985.1"/>
    </source>
</evidence>
<dbReference type="SUPFAM" id="SSF53098">
    <property type="entry name" value="Ribonuclease H-like"/>
    <property type="match status" value="1"/>
</dbReference>
<keyword evidence="2" id="KW-0540">Nuclease</keyword>
<dbReference type="EMBL" id="JACIET010000001">
    <property type="protein sequence ID" value="MBB4011985.1"/>
    <property type="molecule type" value="Genomic_DNA"/>
</dbReference>